<evidence type="ECO:0000313" key="8">
    <source>
        <dbReference type="Proteomes" id="UP000593735"/>
    </source>
</evidence>
<accession>A0A7S7M814</accession>
<dbReference type="Proteomes" id="UP000593735">
    <property type="component" value="Chromosome"/>
</dbReference>
<dbReference type="RefSeq" id="WP_194370284.1">
    <property type="nucleotide sequence ID" value="NZ_CP063767.1"/>
</dbReference>
<reference evidence="7 8" key="1">
    <citation type="submission" date="2020-10" db="EMBL/GenBank/DDBJ databases">
        <title>Olsenella immobilis sp.nov., isolated from the mud in a fermentation cellar used for the production of Chinese strong-flavoured liquor.</title>
        <authorList>
            <person name="Lu L."/>
        </authorList>
    </citation>
    <scope>NUCLEOTIDE SEQUENCE [LARGE SCALE GENOMIC DNA]</scope>
    <source>
        <strain evidence="7 8">LZLJ-2</strain>
    </source>
</reference>
<dbReference type="GO" id="GO:0005524">
    <property type="term" value="F:ATP binding"/>
    <property type="evidence" value="ECO:0007669"/>
    <property type="project" value="UniProtKB-KW"/>
</dbReference>
<dbReference type="Gene3D" id="3.30.420.40">
    <property type="match status" value="1"/>
</dbReference>
<dbReference type="KEGG" id="tio:INP52_06905"/>
<name>A0A7S7M814_9ACTN</name>
<keyword evidence="2" id="KW-0808">Transferase</keyword>
<dbReference type="GO" id="GO:0019563">
    <property type="term" value="P:glycerol catabolic process"/>
    <property type="evidence" value="ECO:0007669"/>
    <property type="project" value="TreeGrafter"/>
</dbReference>
<sequence>MVAESTSGLVSSVAWDFGGKKSYVLEGNLNYTGAVVSWLKDQLGIISDSSEVEMIISQANPTDRAYFVSAFTGLGAPWWDSDATGLLTGITRTTGRAEVVKACSECIPYQVGDVVAALRKDTGLPIRELRVDGGPTRNGYLMQMQADVARLNVVTSSLAELSAAGAAFVAGRAVGVWSENVIYEQVNHVSFLSSMPDEMRKEKLDGWHAAVRQAMTHE</sequence>
<dbReference type="SUPFAM" id="SSF53067">
    <property type="entry name" value="Actin-like ATPase domain"/>
    <property type="match status" value="1"/>
</dbReference>
<dbReference type="PANTHER" id="PTHR10196:SF69">
    <property type="entry name" value="GLYCEROL KINASE"/>
    <property type="match status" value="1"/>
</dbReference>
<keyword evidence="3" id="KW-0547">Nucleotide-binding</keyword>
<dbReference type="PANTHER" id="PTHR10196">
    <property type="entry name" value="SUGAR KINASE"/>
    <property type="match status" value="1"/>
</dbReference>
<organism evidence="7 8">
    <name type="scientific">Thermophilibacter immobilis</name>
    <dbReference type="NCBI Taxonomy" id="2779519"/>
    <lineage>
        <taxon>Bacteria</taxon>
        <taxon>Bacillati</taxon>
        <taxon>Actinomycetota</taxon>
        <taxon>Coriobacteriia</taxon>
        <taxon>Coriobacteriales</taxon>
        <taxon>Atopobiaceae</taxon>
        <taxon>Thermophilibacter</taxon>
    </lineage>
</organism>
<evidence type="ECO:0000259" key="6">
    <source>
        <dbReference type="Pfam" id="PF02782"/>
    </source>
</evidence>
<protein>
    <recommendedName>
        <fullName evidence="6">Carbohydrate kinase FGGY C-terminal domain-containing protein</fullName>
    </recommendedName>
</protein>
<dbReference type="InterPro" id="IPR018485">
    <property type="entry name" value="FGGY_C"/>
</dbReference>
<evidence type="ECO:0000256" key="2">
    <source>
        <dbReference type="ARBA" id="ARBA00022679"/>
    </source>
</evidence>
<dbReference type="InterPro" id="IPR043129">
    <property type="entry name" value="ATPase_NBD"/>
</dbReference>
<keyword evidence="8" id="KW-1185">Reference proteome</keyword>
<dbReference type="EMBL" id="CP063767">
    <property type="protein sequence ID" value="QOY60142.1"/>
    <property type="molecule type" value="Genomic_DNA"/>
</dbReference>
<dbReference type="GO" id="GO:0005829">
    <property type="term" value="C:cytosol"/>
    <property type="evidence" value="ECO:0007669"/>
    <property type="project" value="TreeGrafter"/>
</dbReference>
<feature type="domain" description="Carbohydrate kinase FGGY C-terminal" evidence="6">
    <location>
        <begin position="16"/>
        <end position="173"/>
    </location>
</feature>
<evidence type="ECO:0000313" key="7">
    <source>
        <dbReference type="EMBL" id="QOY60142.1"/>
    </source>
</evidence>
<keyword evidence="4" id="KW-0418">Kinase</keyword>
<dbReference type="Pfam" id="PF02782">
    <property type="entry name" value="FGGY_C"/>
    <property type="match status" value="1"/>
</dbReference>
<dbReference type="GO" id="GO:0004370">
    <property type="term" value="F:glycerol kinase activity"/>
    <property type="evidence" value="ECO:0007669"/>
    <property type="project" value="TreeGrafter"/>
</dbReference>
<comment type="similarity">
    <text evidence="1">Belongs to the FGGY kinase family.</text>
</comment>
<evidence type="ECO:0000256" key="1">
    <source>
        <dbReference type="ARBA" id="ARBA00009156"/>
    </source>
</evidence>
<evidence type="ECO:0000256" key="3">
    <source>
        <dbReference type="ARBA" id="ARBA00022741"/>
    </source>
</evidence>
<gene>
    <name evidence="7" type="ORF">INP52_06905</name>
</gene>
<evidence type="ECO:0000256" key="5">
    <source>
        <dbReference type="ARBA" id="ARBA00022840"/>
    </source>
</evidence>
<dbReference type="AlphaFoldDB" id="A0A7S7M814"/>
<keyword evidence="5" id="KW-0067">ATP-binding</keyword>
<evidence type="ECO:0000256" key="4">
    <source>
        <dbReference type="ARBA" id="ARBA00022777"/>
    </source>
</evidence>
<proteinExistence type="inferred from homology"/>